<feature type="transmembrane region" description="Helical" evidence="1">
    <location>
        <begin position="12"/>
        <end position="34"/>
    </location>
</feature>
<dbReference type="InterPro" id="IPR020390">
    <property type="entry name" value="Uncharacterised_YqhV"/>
</dbReference>
<dbReference type="EMBL" id="LTAO01000013">
    <property type="protein sequence ID" value="KYG30964.1"/>
    <property type="molecule type" value="Genomic_DNA"/>
</dbReference>
<dbReference type="Proteomes" id="UP000075806">
    <property type="component" value="Unassembled WGS sequence"/>
</dbReference>
<evidence type="ECO:0008006" key="4">
    <source>
        <dbReference type="Google" id="ProtNLM"/>
    </source>
</evidence>
<dbReference type="STRING" id="519424.AZF04_18380"/>
<keyword evidence="1" id="KW-1133">Transmembrane helix</keyword>
<organism evidence="2 3">
    <name type="scientific">Alkalihalobacillus trypoxylicola</name>
    <dbReference type="NCBI Taxonomy" id="519424"/>
    <lineage>
        <taxon>Bacteria</taxon>
        <taxon>Bacillati</taxon>
        <taxon>Bacillota</taxon>
        <taxon>Bacilli</taxon>
        <taxon>Bacillales</taxon>
        <taxon>Bacillaceae</taxon>
        <taxon>Alkalihalobacillus</taxon>
    </lineage>
</organism>
<sequence length="93" mass="10081">MKSWFFSIELALIIMVLLRLLSGFIEISAAMVMLKLNSVEKAMGVNAILAIIGPTIFIASILIGLVSISDKLSPSKFIFIGIGVLFILVGIRK</sequence>
<feature type="transmembrane region" description="Helical" evidence="1">
    <location>
        <begin position="74"/>
        <end position="91"/>
    </location>
</feature>
<gene>
    <name evidence="2" type="ORF">AZF04_18380</name>
</gene>
<comment type="caution">
    <text evidence="2">The sequence shown here is derived from an EMBL/GenBank/DDBJ whole genome shotgun (WGS) entry which is preliminary data.</text>
</comment>
<dbReference type="Pfam" id="PF10942">
    <property type="entry name" value="DUF2619"/>
    <property type="match status" value="1"/>
</dbReference>
<dbReference type="OrthoDB" id="1726013at2"/>
<protein>
    <recommendedName>
        <fullName evidence="4">DUF2619 domain-containing protein</fullName>
    </recommendedName>
</protein>
<proteinExistence type="predicted"/>
<keyword evidence="3" id="KW-1185">Reference proteome</keyword>
<feature type="transmembrane region" description="Helical" evidence="1">
    <location>
        <begin position="46"/>
        <end position="68"/>
    </location>
</feature>
<dbReference type="RefSeq" id="WP_045479760.1">
    <property type="nucleotide sequence ID" value="NZ_LTAO01000013.1"/>
</dbReference>
<evidence type="ECO:0000256" key="1">
    <source>
        <dbReference type="SAM" id="Phobius"/>
    </source>
</evidence>
<evidence type="ECO:0000313" key="3">
    <source>
        <dbReference type="Proteomes" id="UP000075806"/>
    </source>
</evidence>
<evidence type="ECO:0000313" key="2">
    <source>
        <dbReference type="EMBL" id="KYG30964.1"/>
    </source>
</evidence>
<keyword evidence="1" id="KW-0812">Transmembrane</keyword>
<name>A0A162DVG8_9BACI</name>
<accession>A0A162DVG8</accession>
<dbReference type="AlphaFoldDB" id="A0A162DVG8"/>
<reference evidence="2" key="1">
    <citation type="submission" date="2016-02" db="EMBL/GenBank/DDBJ databases">
        <title>Genome sequence of Bacillus trypoxylicola KCTC 13244(T).</title>
        <authorList>
            <person name="Jeong H."/>
            <person name="Park S.-H."/>
            <person name="Choi S.-K."/>
        </authorList>
    </citation>
    <scope>NUCLEOTIDE SEQUENCE [LARGE SCALE GENOMIC DNA]</scope>
    <source>
        <strain evidence="2">KCTC 13244</strain>
    </source>
</reference>
<keyword evidence="1" id="KW-0472">Membrane</keyword>